<gene>
    <name evidence="1" type="ORF">GPY51_20175</name>
</gene>
<dbReference type="InterPro" id="IPR035093">
    <property type="entry name" value="RelE/ParE_toxin_dom_sf"/>
</dbReference>
<dbReference type="Pfam" id="PF06769">
    <property type="entry name" value="YoeB_toxin"/>
    <property type="match status" value="1"/>
</dbReference>
<accession>A0A6L9JP02</accession>
<dbReference type="InterPro" id="IPR009614">
    <property type="entry name" value="YoeB_toxin"/>
</dbReference>
<dbReference type="GO" id="GO:0004519">
    <property type="term" value="F:endonuclease activity"/>
    <property type="evidence" value="ECO:0007669"/>
    <property type="project" value="InterPro"/>
</dbReference>
<sequence>MSGYWSRRINREHRLVYKVTDDAIIIVQHY</sequence>
<reference evidence="1 2" key="1">
    <citation type="submission" date="2019-12" db="EMBL/GenBank/DDBJ databases">
        <title>Engineering Photorhabdus to improve their lethality against agricultural pests.</title>
        <authorList>
            <person name="Machado R.A.R."/>
        </authorList>
    </citation>
    <scope>NUCLEOTIDE SEQUENCE [LARGE SCALE GENOMIC DNA]</scope>
    <source>
        <strain evidence="1 2">EN01</strain>
    </source>
</reference>
<dbReference type="SUPFAM" id="SSF143011">
    <property type="entry name" value="RelE-like"/>
    <property type="match status" value="1"/>
</dbReference>
<dbReference type="GO" id="GO:0006401">
    <property type="term" value="P:RNA catabolic process"/>
    <property type="evidence" value="ECO:0007669"/>
    <property type="project" value="InterPro"/>
</dbReference>
<protein>
    <submittedName>
        <fullName evidence="1">Uncharacterized protein</fullName>
    </submittedName>
</protein>
<comment type="caution">
    <text evidence="1">The sequence shown here is derived from an EMBL/GenBank/DDBJ whole genome shotgun (WGS) entry which is preliminary data.</text>
</comment>
<proteinExistence type="predicted"/>
<evidence type="ECO:0000313" key="2">
    <source>
        <dbReference type="Proteomes" id="UP000479300"/>
    </source>
</evidence>
<evidence type="ECO:0000313" key="1">
    <source>
        <dbReference type="EMBL" id="NDL41008.1"/>
    </source>
</evidence>
<dbReference type="Proteomes" id="UP000479300">
    <property type="component" value="Unassembled WGS sequence"/>
</dbReference>
<dbReference type="AlphaFoldDB" id="A0A6L9JP02"/>
<dbReference type="Gene3D" id="3.30.2310.20">
    <property type="entry name" value="RelE-like"/>
    <property type="match status" value="1"/>
</dbReference>
<organism evidence="1 2">
    <name type="scientific">Photorhabdus laumondii subsp. laumondii</name>
    <name type="common">Photorhabdus luminescens subsp. laumondii</name>
    <dbReference type="NCBI Taxonomy" id="141679"/>
    <lineage>
        <taxon>Bacteria</taxon>
        <taxon>Pseudomonadati</taxon>
        <taxon>Pseudomonadota</taxon>
        <taxon>Gammaproteobacteria</taxon>
        <taxon>Enterobacterales</taxon>
        <taxon>Morganellaceae</taxon>
        <taxon>Photorhabdus</taxon>
    </lineage>
</organism>
<dbReference type="EMBL" id="WSFA01000065">
    <property type="protein sequence ID" value="NDL41008.1"/>
    <property type="molecule type" value="Genomic_DNA"/>
</dbReference>
<name>A0A6L9JP02_PHOLM</name>